<reference evidence="2" key="1">
    <citation type="journal article" date="2018" name="Nat. Plants">
        <title>Whole-genome landscape of Medicago truncatula symbiotic genes.</title>
        <authorList>
            <person name="Pecrix Y."/>
            <person name="Staton S.E."/>
            <person name="Sallet E."/>
            <person name="Lelandais-Briere C."/>
            <person name="Moreau S."/>
            <person name="Carrere S."/>
            <person name="Blein T."/>
            <person name="Jardinaud M.F."/>
            <person name="Latrasse D."/>
            <person name="Zouine M."/>
            <person name="Zahm M."/>
            <person name="Kreplak J."/>
            <person name="Mayjonade B."/>
            <person name="Satge C."/>
            <person name="Perez M."/>
            <person name="Cauet S."/>
            <person name="Marande W."/>
            <person name="Chantry-Darmon C."/>
            <person name="Lopez-Roques C."/>
            <person name="Bouchez O."/>
            <person name="Berard A."/>
            <person name="Debelle F."/>
            <person name="Munos S."/>
            <person name="Bendahmane A."/>
            <person name="Berges H."/>
            <person name="Niebel A."/>
            <person name="Buitink J."/>
            <person name="Frugier F."/>
            <person name="Benhamed M."/>
            <person name="Crespi M."/>
            <person name="Gouzy J."/>
            <person name="Gamas P."/>
        </authorList>
    </citation>
    <scope>NUCLEOTIDE SEQUENCE [LARGE SCALE GENOMIC DNA]</scope>
    <source>
        <strain evidence="2">cv. Jemalong A17</strain>
    </source>
</reference>
<sequence>MKHSIGRVDTDPEVKNFPFMLQILCNDIRPFFGALMMDKVWRYTTAKQFLAIYIGQLKLLAETQLKRRIRNVVFTVPVSFS</sequence>
<dbReference type="Gramene" id="rna26798">
    <property type="protein sequence ID" value="RHN64023.1"/>
    <property type="gene ID" value="gene26798"/>
</dbReference>
<dbReference type="SUPFAM" id="SSF53067">
    <property type="entry name" value="Actin-like ATPase domain"/>
    <property type="match status" value="1"/>
</dbReference>
<organism evidence="1 2">
    <name type="scientific">Medicago truncatula</name>
    <name type="common">Barrel medic</name>
    <name type="synonym">Medicago tribuloides</name>
    <dbReference type="NCBI Taxonomy" id="3880"/>
    <lineage>
        <taxon>Eukaryota</taxon>
        <taxon>Viridiplantae</taxon>
        <taxon>Streptophyta</taxon>
        <taxon>Embryophyta</taxon>
        <taxon>Tracheophyta</taxon>
        <taxon>Spermatophyta</taxon>
        <taxon>Magnoliopsida</taxon>
        <taxon>eudicotyledons</taxon>
        <taxon>Gunneridae</taxon>
        <taxon>Pentapetalae</taxon>
        <taxon>rosids</taxon>
        <taxon>fabids</taxon>
        <taxon>Fabales</taxon>
        <taxon>Fabaceae</taxon>
        <taxon>Papilionoideae</taxon>
        <taxon>50 kb inversion clade</taxon>
        <taxon>NPAAA clade</taxon>
        <taxon>Hologalegina</taxon>
        <taxon>IRL clade</taxon>
        <taxon>Trifolieae</taxon>
        <taxon>Medicago</taxon>
    </lineage>
</organism>
<evidence type="ECO:0000313" key="2">
    <source>
        <dbReference type="Proteomes" id="UP000265566"/>
    </source>
</evidence>
<accession>A0A396IH85</accession>
<proteinExistence type="predicted"/>
<dbReference type="Proteomes" id="UP000265566">
    <property type="component" value="Chromosome 4"/>
</dbReference>
<dbReference type="EMBL" id="PSQE01000004">
    <property type="protein sequence ID" value="RHN64023.1"/>
    <property type="molecule type" value="Genomic_DNA"/>
</dbReference>
<comment type="caution">
    <text evidence="1">The sequence shown here is derived from an EMBL/GenBank/DDBJ whole genome shotgun (WGS) entry which is preliminary data.</text>
</comment>
<keyword evidence="1" id="KW-0346">Stress response</keyword>
<name>A0A396IH85_MEDTR</name>
<dbReference type="Gene3D" id="3.30.420.40">
    <property type="match status" value="1"/>
</dbReference>
<dbReference type="InterPro" id="IPR043129">
    <property type="entry name" value="ATPase_NBD"/>
</dbReference>
<protein>
    <submittedName>
        <fullName evidence="1">Putative Heat shock protein 70 family</fullName>
    </submittedName>
</protein>
<evidence type="ECO:0000313" key="1">
    <source>
        <dbReference type="EMBL" id="RHN64023.1"/>
    </source>
</evidence>
<gene>
    <name evidence="1" type="ORF">MtrunA17_Chr4g0064661</name>
</gene>
<dbReference type="AlphaFoldDB" id="A0A396IH85"/>